<reference evidence="2" key="1">
    <citation type="submission" date="2021-10" db="EMBL/GenBank/DDBJ databases">
        <title>Roseicella aerolatum sp. nov., isolated from aerosols of e-waste dismantling site.</title>
        <authorList>
            <person name="Qin T."/>
        </authorList>
    </citation>
    <scope>NUCLEOTIDE SEQUENCE</scope>
    <source>
        <strain evidence="2">GB24</strain>
    </source>
</reference>
<dbReference type="InterPro" id="IPR010916">
    <property type="entry name" value="TonB_box_CS"/>
</dbReference>
<organism evidence="2 3">
    <name type="scientific">Roseicella aerolata</name>
    <dbReference type="NCBI Taxonomy" id="2883479"/>
    <lineage>
        <taxon>Bacteria</taxon>
        <taxon>Pseudomonadati</taxon>
        <taxon>Pseudomonadota</taxon>
        <taxon>Alphaproteobacteria</taxon>
        <taxon>Acetobacterales</taxon>
        <taxon>Roseomonadaceae</taxon>
        <taxon>Roseicella</taxon>
    </lineage>
</organism>
<name>A0A9X1IIL5_9PROT</name>
<evidence type="ECO:0000313" key="3">
    <source>
        <dbReference type="Proteomes" id="UP001139311"/>
    </source>
</evidence>
<keyword evidence="3" id="KW-1185">Reference proteome</keyword>
<dbReference type="RefSeq" id="WP_226614145.1">
    <property type="nucleotide sequence ID" value="NZ_JAJAQI010000081.1"/>
</dbReference>
<gene>
    <name evidence="2" type="ORF">LHA35_26750</name>
</gene>
<protein>
    <submittedName>
        <fullName evidence="2">Uncharacterized protein</fullName>
    </submittedName>
</protein>
<feature type="coiled-coil region" evidence="1">
    <location>
        <begin position="38"/>
        <end position="65"/>
    </location>
</feature>
<evidence type="ECO:0000256" key="1">
    <source>
        <dbReference type="SAM" id="Coils"/>
    </source>
</evidence>
<proteinExistence type="predicted"/>
<dbReference type="EMBL" id="JAJAQI010000081">
    <property type="protein sequence ID" value="MCB4825319.1"/>
    <property type="molecule type" value="Genomic_DNA"/>
</dbReference>
<dbReference type="Proteomes" id="UP001139311">
    <property type="component" value="Unassembled WGS sequence"/>
</dbReference>
<dbReference type="PROSITE" id="PS00430">
    <property type="entry name" value="TONB_DEPENDENT_REC_1"/>
    <property type="match status" value="1"/>
</dbReference>
<dbReference type="AlphaFoldDB" id="A0A9X1IIL5"/>
<keyword evidence="1" id="KW-0175">Coiled coil</keyword>
<comment type="caution">
    <text evidence="2">The sequence shown here is derived from an EMBL/GenBank/DDBJ whole genome shotgun (WGS) entry which is preliminary data.</text>
</comment>
<accession>A0A9X1IIL5</accession>
<evidence type="ECO:0000313" key="2">
    <source>
        <dbReference type="EMBL" id="MCB4825319.1"/>
    </source>
</evidence>
<sequence length="75" mass="8429">MSERKAVLLQRVYAARMPSTEAARLRAEAQTCREAAARMSLSTDRERLTRMAERLEATAHALETMLVHAEPADTE</sequence>